<accession>A0A8S9S3U4</accession>
<dbReference type="EC" id="5.4.99.12" evidence="4"/>
<evidence type="ECO:0000256" key="2">
    <source>
        <dbReference type="ARBA" id="ARBA00022694"/>
    </source>
</evidence>
<organism evidence="7 8">
    <name type="scientific">Brassica cretica</name>
    <name type="common">Mustard</name>
    <dbReference type="NCBI Taxonomy" id="69181"/>
    <lineage>
        <taxon>Eukaryota</taxon>
        <taxon>Viridiplantae</taxon>
        <taxon>Streptophyta</taxon>
        <taxon>Embryophyta</taxon>
        <taxon>Tracheophyta</taxon>
        <taxon>Spermatophyta</taxon>
        <taxon>Magnoliopsida</taxon>
        <taxon>eudicotyledons</taxon>
        <taxon>Gunneridae</taxon>
        <taxon>Pentapetalae</taxon>
        <taxon>rosids</taxon>
        <taxon>malvids</taxon>
        <taxon>Brassicales</taxon>
        <taxon>Brassicaceae</taxon>
        <taxon>Brassiceae</taxon>
        <taxon>Brassica</taxon>
    </lineage>
</organism>
<feature type="region of interest" description="Disordered" evidence="5">
    <location>
        <begin position="25"/>
        <end position="44"/>
    </location>
</feature>
<dbReference type="InterPro" id="IPR020094">
    <property type="entry name" value="TruA/RsuA/RluB/E/F_N"/>
</dbReference>
<evidence type="ECO:0000256" key="5">
    <source>
        <dbReference type="SAM" id="MobiDB-lite"/>
    </source>
</evidence>
<dbReference type="FunFam" id="3.30.70.580:FF:000008">
    <property type="entry name" value="tRNA pseudouridine synthase A"/>
    <property type="match status" value="1"/>
</dbReference>
<evidence type="ECO:0000256" key="3">
    <source>
        <dbReference type="ARBA" id="ARBA00023235"/>
    </source>
</evidence>
<sequence length="393" mass="44110">MSDPNTKHPPGDYTASQERLSKVARIDGFSDEEEGHESELSMSPENPRVQRYLVAIEYVGTRFFGSQQQPKDRTVVGVLQVIREVGFEAFHKFIGQPVKICCSSRTDAGVHALSNVCHVDVERVSKRKPGEVLPPHEPDVVQKAVNHFLQKNEGDVMVIDVRCVPSNYHARYKAKERTYFYRILSGLDPLSIFEKDRAWHVPEELDLPAMQITHYLTKKEEEISNDRCRSLLLRKHAEFLLDLMILAPSGQLVARSNVSVAKSPVRSLDELSVTEVPSTPYFPSATESTWSNPNNGDPLTCSSQTKTETAGVTTNGEAFGIRRRHRCYVVTARSRGFLYHQVRLIVAVLKCVGTGELTVVDVERILKAKDVSVAKPMAPASGLYLARVKYEFQ</sequence>
<comment type="catalytic activity">
    <reaction evidence="4">
        <text>uridine(38/39/40) in tRNA = pseudouridine(38/39/40) in tRNA</text>
        <dbReference type="Rhea" id="RHEA:22376"/>
        <dbReference type="Rhea" id="RHEA-COMP:10085"/>
        <dbReference type="Rhea" id="RHEA-COMP:10087"/>
        <dbReference type="ChEBI" id="CHEBI:65314"/>
        <dbReference type="ChEBI" id="CHEBI:65315"/>
        <dbReference type="EC" id="5.4.99.12"/>
    </reaction>
</comment>
<feature type="compositionally biased region" description="Polar residues" evidence="5">
    <location>
        <begin position="285"/>
        <end position="306"/>
    </location>
</feature>
<dbReference type="SUPFAM" id="SSF55120">
    <property type="entry name" value="Pseudouridine synthase"/>
    <property type="match status" value="2"/>
</dbReference>
<dbReference type="InterPro" id="IPR020097">
    <property type="entry name" value="PsdUridine_synth_TruA_a/b_dom"/>
</dbReference>
<dbReference type="GO" id="GO:0160147">
    <property type="term" value="F:tRNA pseudouridine(38-40) synthase activity"/>
    <property type="evidence" value="ECO:0007669"/>
    <property type="project" value="UniProtKB-EC"/>
</dbReference>
<evidence type="ECO:0000313" key="7">
    <source>
        <dbReference type="EMBL" id="KAF3587338.1"/>
    </source>
</evidence>
<name>A0A8S9S3U4_BRACR</name>
<dbReference type="Gene3D" id="3.30.70.580">
    <property type="entry name" value="Pseudouridine synthase I, catalytic domain, N-terminal subdomain"/>
    <property type="match status" value="1"/>
</dbReference>
<feature type="region of interest" description="Disordered" evidence="5">
    <location>
        <begin position="284"/>
        <end position="306"/>
    </location>
</feature>
<dbReference type="CDD" id="cd02570">
    <property type="entry name" value="PseudoU_synth_EcTruA"/>
    <property type="match status" value="1"/>
</dbReference>
<comment type="similarity">
    <text evidence="1 4">Belongs to the tRNA pseudouridine synthase TruA family.</text>
</comment>
<dbReference type="Pfam" id="PF01416">
    <property type="entry name" value="PseudoU_synth_1"/>
    <property type="match status" value="2"/>
</dbReference>
<dbReference type="PANTHER" id="PTHR11142">
    <property type="entry name" value="PSEUDOURIDYLATE SYNTHASE"/>
    <property type="match status" value="1"/>
</dbReference>
<reference evidence="7" key="1">
    <citation type="submission" date="2019-12" db="EMBL/GenBank/DDBJ databases">
        <title>Genome sequencing and annotation of Brassica cretica.</title>
        <authorList>
            <person name="Studholme D.J."/>
            <person name="Sarris P."/>
        </authorList>
    </citation>
    <scope>NUCLEOTIDE SEQUENCE</scope>
    <source>
        <strain evidence="7">PFS-109/04</strain>
        <tissue evidence="7">Leaf</tissue>
    </source>
</reference>
<gene>
    <name evidence="7" type="ORF">F2Q69_00026216</name>
</gene>
<dbReference type="GO" id="GO:0031119">
    <property type="term" value="P:tRNA pseudouridine synthesis"/>
    <property type="evidence" value="ECO:0007669"/>
    <property type="project" value="TreeGrafter"/>
</dbReference>
<dbReference type="EMBL" id="QGKX02000088">
    <property type="protein sequence ID" value="KAF3587338.1"/>
    <property type="molecule type" value="Genomic_DNA"/>
</dbReference>
<dbReference type="AlphaFoldDB" id="A0A8S9S3U4"/>
<evidence type="ECO:0000256" key="4">
    <source>
        <dbReference type="RuleBase" id="RU003792"/>
    </source>
</evidence>
<dbReference type="HAMAP" id="MF_00171">
    <property type="entry name" value="TruA"/>
    <property type="match status" value="1"/>
</dbReference>
<evidence type="ECO:0000259" key="6">
    <source>
        <dbReference type="Pfam" id="PF01416"/>
    </source>
</evidence>
<dbReference type="Gene3D" id="3.30.70.660">
    <property type="entry name" value="Pseudouridine synthase I, catalytic domain, C-terminal subdomain"/>
    <property type="match status" value="1"/>
</dbReference>
<dbReference type="InterPro" id="IPR020095">
    <property type="entry name" value="PsdUridine_synth_TruA_C"/>
</dbReference>
<evidence type="ECO:0000313" key="8">
    <source>
        <dbReference type="Proteomes" id="UP000712600"/>
    </source>
</evidence>
<dbReference type="PANTHER" id="PTHR11142:SF0">
    <property type="entry name" value="TRNA PSEUDOURIDINE SYNTHASE-LIKE 1"/>
    <property type="match status" value="1"/>
</dbReference>
<keyword evidence="3 4" id="KW-0413">Isomerase</keyword>
<keyword evidence="2 4" id="KW-0819">tRNA processing</keyword>
<dbReference type="InterPro" id="IPR001406">
    <property type="entry name" value="PsdUridine_synth_TruA"/>
</dbReference>
<comment type="caution">
    <text evidence="7">The sequence shown here is derived from an EMBL/GenBank/DDBJ whole genome shotgun (WGS) entry which is preliminary data.</text>
</comment>
<dbReference type="Proteomes" id="UP000712600">
    <property type="component" value="Unassembled WGS sequence"/>
</dbReference>
<proteinExistence type="inferred from homology"/>
<evidence type="ECO:0000256" key="1">
    <source>
        <dbReference type="ARBA" id="ARBA00009375"/>
    </source>
</evidence>
<dbReference type="GO" id="GO:0003723">
    <property type="term" value="F:RNA binding"/>
    <property type="evidence" value="ECO:0007669"/>
    <property type="project" value="InterPro"/>
</dbReference>
<feature type="domain" description="Pseudouridine synthase I TruA alpha/beta" evidence="6">
    <location>
        <begin position="55"/>
        <end position="172"/>
    </location>
</feature>
<dbReference type="InterPro" id="IPR020103">
    <property type="entry name" value="PsdUridine_synth_cat_dom_sf"/>
</dbReference>
<protein>
    <recommendedName>
        <fullName evidence="4">tRNA pseudouridine synthase</fullName>
        <ecNumber evidence="4">5.4.99.12</ecNumber>
    </recommendedName>
</protein>
<feature type="domain" description="Pseudouridine synthase I TruA alpha/beta" evidence="6">
    <location>
        <begin position="262"/>
        <end position="391"/>
    </location>
</feature>